<keyword evidence="2" id="KW-1185">Reference proteome</keyword>
<evidence type="ECO:0000313" key="1">
    <source>
        <dbReference type="EMBL" id="KAI8680383.1"/>
    </source>
</evidence>
<gene>
    <name evidence="1" type="ORF">NCS57_00318800</name>
</gene>
<sequence>MKPISTTLLSLSCLAQLAHGAAVLRADGNDLSLSAATLATRRDLPLDPPTILMPLSNSEPAPYRLSSHKNGKPAFSHNVSLVYGAGGIKASIAAALTRPAVVLEDLPGIASVKCSGAEMALAFHDDAAFETASKTWPKSDFIIITHSPDGACNTVEERGFYIAKSHTSNAESRNIIVEVTASSLKDQSKGATINFQTGLTPVKRDISGTVTANISGKLVETDHVTVTAEQARFESTIHLKGRLDLDILRLKAKAIELDIDFSALASLNLSASVTGDYSTELLNLKPLAVSVSPFSILGVVSVGPIAEFGLGIEFGADGNLNATLDADAGIRDGKVHLDLLDSKKTTTNGWEPSVNVASDVDALVRLQLNPFIELSLAVGIKAFNGIVDLSAGVAVKPKVINTFSVNGEVALNSDSGVKFNPPAKGECTNGAWFASILDLDVDAYVSPLFKKTLVELQKPIYKSQCWTLAK</sequence>
<evidence type="ECO:0000313" key="2">
    <source>
        <dbReference type="Proteomes" id="UP001065298"/>
    </source>
</evidence>
<proteinExistence type="predicted"/>
<dbReference type="EMBL" id="CM046504">
    <property type="protein sequence ID" value="KAI8680383.1"/>
    <property type="molecule type" value="Genomic_DNA"/>
</dbReference>
<dbReference type="Proteomes" id="UP001065298">
    <property type="component" value="Chromosome 2"/>
</dbReference>
<organism evidence="1 2">
    <name type="scientific">Fusarium keratoplasticum</name>
    <dbReference type="NCBI Taxonomy" id="1328300"/>
    <lineage>
        <taxon>Eukaryota</taxon>
        <taxon>Fungi</taxon>
        <taxon>Dikarya</taxon>
        <taxon>Ascomycota</taxon>
        <taxon>Pezizomycotina</taxon>
        <taxon>Sordariomycetes</taxon>
        <taxon>Hypocreomycetidae</taxon>
        <taxon>Hypocreales</taxon>
        <taxon>Nectriaceae</taxon>
        <taxon>Fusarium</taxon>
        <taxon>Fusarium solani species complex</taxon>
    </lineage>
</organism>
<reference evidence="1" key="1">
    <citation type="submission" date="2022-06" db="EMBL/GenBank/DDBJ databases">
        <title>Fusarium solani species complex genomes reveal bases of compartmentalisation and animal pathogenesis.</title>
        <authorList>
            <person name="Tsai I.J."/>
        </authorList>
    </citation>
    <scope>NUCLEOTIDE SEQUENCE</scope>
    <source>
        <strain evidence="1">Fu6.1</strain>
    </source>
</reference>
<name>A0ACC0RCM7_9HYPO</name>
<comment type="caution">
    <text evidence="1">The sequence shown here is derived from an EMBL/GenBank/DDBJ whole genome shotgun (WGS) entry which is preliminary data.</text>
</comment>
<protein>
    <submittedName>
        <fullName evidence="1">Uncharacterized protein</fullName>
    </submittedName>
</protein>
<accession>A0ACC0RCM7</accession>